<proteinExistence type="predicted"/>
<evidence type="ECO:0000313" key="3">
    <source>
        <dbReference type="Proteomes" id="UP000265520"/>
    </source>
</evidence>
<evidence type="ECO:0000313" key="2">
    <source>
        <dbReference type="EMBL" id="MCI59115.1"/>
    </source>
</evidence>
<protein>
    <submittedName>
        <fullName evidence="2">Uncharacterized protein</fullName>
    </submittedName>
</protein>
<dbReference type="Proteomes" id="UP000265520">
    <property type="component" value="Unassembled WGS sequence"/>
</dbReference>
<comment type="caution">
    <text evidence="2">The sequence shown here is derived from an EMBL/GenBank/DDBJ whole genome shotgun (WGS) entry which is preliminary data.</text>
</comment>
<keyword evidence="3" id="KW-1185">Reference proteome</keyword>
<organism evidence="2 3">
    <name type="scientific">Trifolium medium</name>
    <dbReference type="NCBI Taxonomy" id="97028"/>
    <lineage>
        <taxon>Eukaryota</taxon>
        <taxon>Viridiplantae</taxon>
        <taxon>Streptophyta</taxon>
        <taxon>Embryophyta</taxon>
        <taxon>Tracheophyta</taxon>
        <taxon>Spermatophyta</taxon>
        <taxon>Magnoliopsida</taxon>
        <taxon>eudicotyledons</taxon>
        <taxon>Gunneridae</taxon>
        <taxon>Pentapetalae</taxon>
        <taxon>rosids</taxon>
        <taxon>fabids</taxon>
        <taxon>Fabales</taxon>
        <taxon>Fabaceae</taxon>
        <taxon>Papilionoideae</taxon>
        <taxon>50 kb inversion clade</taxon>
        <taxon>NPAAA clade</taxon>
        <taxon>Hologalegina</taxon>
        <taxon>IRL clade</taxon>
        <taxon>Trifolieae</taxon>
        <taxon>Trifolium</taxon>
    </lineage>
</organism>
<reference evidence="2 3" key="1">
    <citation type="journal article" date="2018" name="Front. Plant Sci.">
        <title>Red Clover (Trifolium pratense) and Zigzag Clover (T. medium) - A Picture of Genomic Similarities and Differences.</title>
        <authorList>
            <person name="Dluhosova J."/>
            <person name="Istvanek J."/>
            <person name="Nedelnik J."/>
            <person name="Repkova J."/>
        </authorList>
    </citation>
    <scope>NUCLEOTIDE SEQUENCE [LARGE SCALE GENOMIC DNA]</scope>
    <source>
        <strain evidence="3">cv. 10/8</strain>
        <tissue evidence="2">Leaf</tissue>
    </source>
</reference>
<feature type="region of interest" description="Disordered" evidence="1">
    <location>
        <begin position="1"/>
        <end position="23"/>
    </location>
</feature>
<sequence length="69" mass="7941">MRSTTLRAAQEPEENRTTPTLPVRCANHPRALRMNQKKTQKTEKTTARCATQLCALRQYQNLQKNAVLM</sequence>
<name>A0A392TGR7_9FABA</name>
<dbReference type="EMBL" id="LXQA010557437">
    <property type="protein sequence ID" value="MCI59115.1"/>
    <property type="molecule type" value="Genomic_DNA"/>
</dbReference>
<evidence type="ECO:0000256" key="1">
    <source>
        <dbReference type="SAM" id="MobiDB-lite"/>
    </source>
</evidence>
<dbReference type="AlphaFoldDB" id="A0A392TGR7"/>
<accession>A0A392TGR7</accession>